<evidence type="ECO:0000259" key="2">
    <source>
        <dbReference type="SMART" id="SM00731"/>
    </source>
</evidence>
<dbReference type="EMBL" id="BN001302">
    <property type="protein sequence ID" value="CBF75510.1"/>
    <property type="molecule type" value="Genomic_DNA"/>
</dbReference>
<dbReference type="SMART" id="SM00731">
    <property type="entry name" value="SprT"/>
    <property type="match status" value="1"/>
</dbReference>
<feature type="compositionally biased region" description="Basic and acidic residues" evidence="1">
    <location>
        <begin position="10"/>
        <end position="25"/>
    </location>
</feature>
<dbReference type="GO" id="GO:0005634">
    <property type="term" value="C:nucleus"/>
    <property type="evidence" value="ECO:0000318"/>
    <property type="project" value="GO_Central"/>
</dbReference>
<sequence>MARLNTRGQKKQEDSARTRPQRLTERYVSPPPSTIKERRGEPQKPWTMIMPRGTLFDEEPAEKPRLVRSKSTRTRAKTFSEQNFDIFADSDGTTERDTPKAKKATPLKLARTNSMILPVPQQPRARTSRKSELYNYDKENDPLEEELDPEPTSLSRNPSDASSTRRSPTRSRAAQQFTTYRQSQQESENENENDDSYNSLDDFIVSDNDEPSYHETSEDESEEEEEERKVPPPTQKRRLFRGRRPNPTLELGNALRESSRRPDLRLEPSVPAAIAVPSPKRNSVSRKLFQKEADVSEKMDRLNLEDSDPSSQLQNDLFGYASSGVKAVLAILTLGRAVAVSKSPSSPRPRDSPFQTPPSSPSRSLLRSPRKDKVQIPPTPYRESSDAFWSLEITNNWIDEHSPRKVDSLLQEFDESDYDSRAKPKISGAKQPVKTPSKTALKKAEAEAKRAALARKKSFDDKKAALAEDFLKVLDDAVSGGEVQKRSAETGGVRIVWSKTLQTTAGRANWKRDRSVTDSRSMSPANSSSSSGSETPSVTIKHYATIELAERIIDDEDRLINTLAHEYCHLANYIISNIRNQPHGASFQAWGRKCKEALKDHPIYGSRIEVTTKHNYKIDYKYVWTCVDCCQNYGRHSKSIDPGRHRCGMCKGLLQQIKPKPRSVSPRKKPAPVTAVNDMTAGLEAVSLDP</sequence>
<feature type="compositionally biased region" description="Basic residues" evidence="1">
    <location>
        <begin position="66"/>
        <end position="75"/>
    </location>
</feature>
<reference evidence="4" key="1">
    <citation type="journal article" date="2005" name="Nature">
        <title>Sequencing of Aspergillus nidulans and comparative analysis with A. fumigatus and A. oryzae.</title>
        <authorList>
            <person name="Galagan J.E."/>
            <person name="Calvo S.E."/>
            <person name="Cuomo C."/>
            <person name="Ma L.J."/>
            <person name="Wortman J.R."/>
            <person name="Batzoglou S."/>
            <person name="Lee S.I."/>
            <person name="Basturkmen M."/>
            <person name="Spevak C.C."/>
            <person name="Clutterbuck J."/>
            <person name="Kapitonov V."/>
            <person name="Jurka J."/>
            <person name="Scazzocchio C."/>
            <person name="Farman M."/>
            <person name="Butler J."/>
            <person name="Purcell S."/>
            <person name="Harris S."/>
            <person name="Braus G.H."/>
            <person name="Draht O."/>
            <person name="Busch S."/>
            <person name="D'Enfert C."/>
            <person name="Bouchier C."/>
            <person name="Goldman G.H."/>
            <person name="Bell-Pedersen D."/>
            <person name="Griffiths-Jones S."/>
            <person name="Doonan J.H."/>
            <person name="Yu J."/>
            <person name="Vienken K."/>
            <person name="Pain A."/>
            <person name="Freitag M."/>
            <person name="Selker E.U."/>
            <person name="Archer D.B."/>
            <person name="Penalva M.A."/>
            <person name="Oakley B.R."/>
            <person name="Momany M."/>
            <person name="Tanaka T."/>
            <person name="Kumagai T."/>
            <person name="Asai K."/>
            <person name="Machida M."/>
            <person name="Nierman W.C."/>
            <person name="Denning D.W."/>
            <person name="Caddick M."/>
            <person name="Hynes M."/>
            <person name="Paoletti M."/>
            <person name="Fischer R."/>
            <person name="Miller B."/>
            <person name="Dyer P."/>
            <person name="Sachs M.S."/>
            <person name="Osmani S.A."/>
            <person name="Birren B.W."/>
        </authorList>
    </citation>
    <scope>NUCLEOTIDE SEQUENCE [LARGE SCALE GENOMIC DNA]</scope>
    <source>
        <strain evidence="4">FGSC A4 / ATCC 38163 / CBS 112.46 / NRRL 194 / M139</strain>
    </source>
</reference>
<accession>Q5B6U9</accession>
<feature type="compositionally biased region" description="Low complexity" evidence="1">
    <location>
        <begin position="268"/>
        <end position="279"/>
    </location>
</feature>
<dbReference type="HOGENOM" id="CLU_012966_2_0_1"/>
<evidence type="ECO:0000313" key="4">
    <source>
        <dbReference type="Proteomes" id="UP000000560"/>
    </source>
</evidence>
<dbReference type="STRING" id="227321.Q5B6U9"/>
<accession>C8V7B7</accession>
<dbReference type="OrthoDB" id="20772at2759"/>
<feature type="compositionally biased region" description="Basic and acidic residues" evidence="1">
    <location>
        <begin position="129"/>
        <end position="141"/>
    </location>
</feature>
<feature type="compositionally biased region" description="Basic residues" evidence="1">
    <location>
        <begin position="235"/>
        <end position="244"/>
    </location>
</feature>
<feature type="compositionally biased region" description="Acidic residues" evidence="1">
    <location>
        <begin position="217"/>
        <end position="226"/>
    </location>
</feature>
<dbReference type="InterPro" id="IPR006640">
    <property type="entry name" value="SprT-like_domain"/>
</dbReference>
<dbReference type="Proteomes" id="UP000000560">
    <property type="component" value="Chromosome II"/>
</dbReference>
<feature type="compositionally biased region" description="Basic and acidic residues" evidence="1">
    <location>
        <begin position="289"/>
        <end position="304"/>
    </location>
</feature>
<dbReference type="AlphaFoldDB" id="Q5B6U9"/>
<evidence type="ECO:0000256" key="1">
    <source>
        <dbReference type="SAM" id="MobiDB-lite"/>
    </source>
</evidence>
<feature type="compositionally biased region" description="Low complexity" evidence="1">
    <location>
        <begin position="519"/>
        <end position="536"/>
    </location>
</feature>
<dbReference type="InParanoid" id="Q5B6U9"/>
<keyword evidence="4" id="KW-1185">Reference proteome</keyword>
<dbReference type="Pfam" id="PF17283">
    <property type="entry name" value="Zn_ribbon_SprT"/>
    <property type="match status" value="1"/>
</dbReference>
<proteinExistence type="predicted"/>
<feature type="region of interest" description="Disordered" evidence="1">
    <location>
        <begin position="416"/>
        <end position="442"/>
    </location>
</feature>
<protein>
    <submittedName>
        <fullName evidence="3">SprT family metallopeptidase, putative (AFU_orthologue AFUA_6G12420)</fullName>
    </submittedName>
</protein>
<feature type="region of interest" description="Disordered" evidence="1">
    <location>
        <begin position="339"/>
        <end position="385"/>
    </location>
</feature>
<dbReference type="GeneID" id="2873149"/>
<dbReference type="KEGG" id="ani:ANIA_03731"/>
<dbReference type="OMA" id="THEYCHL"/>
<feature type="compositionally biased region" description="Low complexity" evidence="1">
    <location>
        <begin position="158"/>
        <end position="174"/>
    </location>
</feature>
<dbReference type="GO" id="GO:0006950">
    <property type="term" value="P:response to stress"/>
    <property type="evidence" value="ECO:0007669"/>
    <property type="project" value="UniProtKB-ARBA"/>
</dbReference>
<gene>
    <name evidence="3" type="ORF">ANIA_03731</name>
</gene>
<feature type="region of interest" description="Disordered" evidence="1">
    <location>
        <begin position="507"/>
        <end position="536"/>
    </location>
</feature>
<dbReference type="InterPro" id="IPR035240">
    <property type="entry name" value="SprT_Zn_ribbon"/>
</dbReference>
<evidence type="ECO:0000313" key="3">
    <source>
        <dbReference type="EMBL" id="CBF75510.1"/>
    </source>
</evidence>
<name>Q5B6U9_EMENI</name>
<reference evidence="4" key="2">
    <citation type="journal article" date="2009" name="Fungal Genet. Biol.">
        <title>The 2008 update of the Aspergillus nidulans genome annotation: a community effort.</title>
        <authorList>
            <person name="Wortman J.R."/>
            <person name="Gilsenan J.M."/>
            <person name="Joardar V."/>
            <person name="Deegan J."/>
            <person name="Clutterbuck J."/>
            <person name="Andersen M.R."/>
            <person name="Archer D."/>
            <person name="Bencina M."/>
            <person name="Braus G."/>
            <person name="Coutinho P."/>
            <person name="von Dohren H."/>
            <person name="Doonan J."/>
            <person name="Driessen A.J."/>
            <person name="Durek P."/>
            <person name="Espeso E."/>
            <person name="Fekete E."/>
            <person name="Flipphi M."/>
            <person name="Estrada C.G."/>
            <person name="Geysens S."/>
            <person name="Goldman G."/>
            <person name="de Groot P.W."/>
            <person name="Hansen K."/>
            <person name="Harris S.D."/>
            <person name="Heinekamp T."/>
            <person name="Helmstaedt K."/>
            <person name="Henrissat B."/>
            <person name="Hofmann G."/>
            <person name="Homan T."/>
            <person name="Horio T."/>
            <person name="Horiuchi H."/>
            <person name="James S."/>
            <person name="Jones M."/>
            <person name="Karaffa L."/>
            <person name="Karanyi Z."/>
            <person name="Kato M."/>
            <person name="Keller N."/>
            <person name="Kelly D.E."/>
            <person name="Kiel J.A."/>
            <person name="Kim J.M."/>
            <person name="van der Klei I.J."/>
            <person name="Klis F.M."/>
            <person name="Kovalchuk A."/>
            <person name="Krasevec N."/>
            <person name="Kubicek C.P."/>
            <person name="Liu B."/>
            <person name="Maccabe A."/>
            <person name="Meyer V."/>
            <person name="Mirabito P."/>
            <person name="Miskei M."/>
            <person name="Mos M."/>
            <person name="Mullins J."/>
            <person name="Nelson D.R."/>
            <person name="Nielsen J."/>
            <person name="Oakley B.R."/>
            <person name="Osmani S.A."/>
            <person name="Pakula T."/>
            <person name="Paszewski A."/>
            <person name="Paulsen I."/>
            <person name="Pilsyk S."/>
            <person name="Pocsi I."/>
            <person name="Punt P.J."/>
            <person name="Ram A.F."/>
            <person name="Ren Q."/>
            <person name="Robellet X."/>
            <person name="Robson G."/>
            <person name="Seiboth B."/>
            <person name="van Solingen P."/>
            <person name="Specht T."/>
            <person name="Sun J."/>
            <person name="Taheri-Talesh N."/>
            <person name="Takeshita N."/>
            <person name="Ussery D."/>
            <person name="vanKuyk P.A."/>
            <person name="Visser H."/>
            <person name="van de Vondervoort P.J."/>
            <person name="de Vries R.P."/>
            <person name="Walton J."/>
            <person name="Xiang X."/>
            <person name="Xiong Y."/>
            <person name="Zeng A.P."/>
            <person name="Brandt B.W."/>
            <person name="Cornell M.J."/>
            <person name="van den Hondel C.A."/>
            <person name="Visser J."/>
            <person name="Oliver S.G."/>
            <person name="Turner G."/>
        </authorList>
    </citation>
    <scope>GENOME REANNOTATION</scope>
    <source>
        <strain evidence="4">FGSC A4 / ATCC 38163 / CBS 112.46 / NRRL 194 / M139</strain>
    </source>
</reference>
<feature type="region of interest" description="Disordered" evidence="1">
    <location>
        <begin position="88"/>
        <end position="315"/>
    </location>
</feature>
<feature type="compositionally biased region" description="Basic and acidic residues" evidence="1">
    <location>
        <begin position="257"/>
        <end position="266"/>
    </location>
</feature>
<organism evidence="3 4">
    <name type="scientific">Emericella nidulans (strain FGSC A4 / ATCC 38163 / CBS 112.46 / NRRL 194 / M139)</name>
    <name type="common">Aspergillus nidulans</name>
    <dbReference type="NCBI Taxonomy" id="227321"/>
    <lineage>
        <taxon>Eukaryota</taxon>
        <taxon>Fungi</taxon>
        <taxon>Dikarya</taxon>
        <taxon>Ascomycota</taxon>
        <taxon>Pezizomycotina</taxon>
        <taxon>Eurotiomycetes</taxon>
        <taxon>Eurotiomycetidae</taxon>
        <taxon>Eurotiales</taxon>
        <taxon>Aspergillaceae</taxon>
        <taxon>Aspergillus</taxon>
        <taxon>Aspergillus subgen. Nidulantes</taxon>
    </lineage>
</organism>
<dbReference type="Pfam" id="PF10263">
    <property type="entry name" value="SprT-like"/>
    <property type="match status" value="1"/>
</dbReference>
<dbReference type="PANTHER" id="PTHR23099:SF0">
    <property type="entry name" value="GERM CELL NUCLEAR ACIDIC PROTEIN"/>
    <property type="match status" value="1"/>
</dbReference>
<feature type="region of interest" description="Disordered" evidence="1">
    <location>
        <begin position="1"/>
        <end position="75"/>
    </location>
</feature>
<dbReference type="eggNOG" id="KOG3854">
    <property type="taxonomic scope" value="Eukaryota"/>
</dbReference>
<feature type="domain" description="SprT-like" evidence="2">
    <location>
        <begin position="468"/>
        <end position="657"/>
    </location>
</feature>
<dbReference type="PANTHER" id="PTHR23099">
    <property type="entry name" value="TRANSCRIPTIONAL REGULATOR"/>
    <property type="match status" value="1"/>
</dbReference>
<dbReference type="RefSeq" id="XP_661335.1">
    <property type="nucleotide sequence ID" value="XM_656243.2"/>
</dbReference>